<dbReference type="EMBL" id="REFR01000017">
    <property type="protein sequence ID" value="RMB00664.1"/>
    <property type="molecule type" value="Genomic_DNA"/>
</dbReference>
<dbReference type="OrthoDB" id="8451072at2"/>
<organism evidence="1 2">
    <name type="scientific">Eilatimonas milleporae</name>
    <dbReference type="NCBI Taxonomy" id="911205"/>
    <lineage>
        <taxon>Bacteria</taxon>
        <taxon>Pseudomonadati</taxon>
        <taxon>Pseudomonadota</taxon>
        <taxon>Alphaproteobacteria</taxon>
        <taxon>Kordiimonadales</taxon>
        <taxon>Kordiimonadaceae</taxon>
        <taxon>Eilatimonas</taxon>
    </lineage>
</organism>
<gene>
    <name evidence="1" type="ORF">BXY39_3852</name>
</gene>
<name>A0A3M0BT38_9PROT</name>
<keyword evidence="2" id="KW-1185">Reference proteome</keyword>
<evidence type="ECO:0000313" key="1">
    <source>
        <dbReference type="EMBL" id="RMB00664.1"/>
    </source>
</evidence>
<dbReference type="AlphaFoldDB" id="A0A3M0BT38"/>
<evidence type="ECO:0000313" key="2">
    <source>
        <dbReference type="Proteomes" id="UP000271227"/>
    </source>
</evidence>
<proteinExistence type="predicted"/>
<dbReference type="Proteomes" id="UP000271227">
    <property type="component" value="Unassembled WGS sequence"/>
</dbReference>
<reference evidence="1 2" key="1">
    <citation type="submission" date="2018-10" db="EMBL/GenBank/DDBJ databases">
        <title>Genomic Encyclopedia of Archaeal and Bacterial Type Strains, Phase II (KMG-II): from individual species to whole genera.</title>
        <authorList>
            <person name="Goeker M."/>
        </authorList>
    </citation>
    <scope>NUCLEOTIDE SEQUENCE [LARGE SCALE GENOMIC DNA]</scope>
    <source>
        <strain evidence="1 2">DSM 25217</strain>
    </source>
</reference>
<dbReference type="Gene3D" id="3.40.50.2000">
    <property type="entry name" value="Glycogen Phosphorylase B"/>
    <property type="match status" value="1"/>
</dbReference>
<sequence>MPEGKTIAEDAPPGRQPRGFRETVVWKLDALTQRVDRHRRDGDHVRALSDIMAVTHKLFQQSAPRAMSLSSPALNREAARLSESMLAGSAYKNDAPALSVRDGIHGKRRQRVILLATLLSDIGGHSRLVEDIVRRFVGRMDIGLVLTGLTLNEAPLTREAFDPSRLHIHCLDDDTHIERLHTGWDVIKSFAPDVIVDFSHPYDMICFALLHSAPARRKLHVWHADHSFALRPVDPETGLVSVTAYGEACARHYACGTGQAVINLPMTCADPYADVPEAAMSAGLRADDAFLTATCGSIAKFLPKTVRNYVDFIAARFRARGGAHVHIGPLTDDLKEAVTAAAVSARSSATVRHLPYVESLSQTLALLKPDIYLSSYPVAGGKATVEAMAAGCAIVHAVGHRVADGLDNFYPGALNWRTLDEFETCLAGVTADTVDCQRRLARAYFERAHAPALFEATLERLLSGAASESVQ</sequence>
<dbReference type="RefSeq" id="WP_121940476.1">
    <property type="nucleotide sequence ID" value="NZ_REFR01000017.1"/>
</dbReference>
<dbReference type="SUPFAM" id="SSF53756">
    <property type="entry name" value="UDP-Glycosyltransferase/glycogen phosphorylase"/>
    <property type="match status" value="1"/>
</dbReference>
<protein>
    <recommendedName>
        <fullName evidence="3">Glycosyltransferase involved in cell wall biosynthesis</fullName>
    </recommendedName>
</protein>
<accession>A0A3M0BT38</accession>
<dbReference type="InParanoid" id="A0A3M0BT38"/>
<evidence type="ECO:0008006" key="3">
    <source>
        <dbReference type="Google" id="ProtNLM"/>
    </source>
</evidence>
<comment type="caution">
    <text evidence="1">The sequence shown here is derived from an EMBL/GenBank/DDBJ whole genome shotgun (WGS) entry which is preliminary data.</text>
</comment>